<dbReference type="Proteomes" id="UP000005466">
    <property type="component" value="Unassembled WGS sequence"/>
</dbReference>
<dbReference type="EMBL" id="ADWY01002772">
    <property type="protein sequence ID" value="EGH18472.1"/>
    <property type="molecule type" value="Genomic_DNA"/>
</dbReference>
<proteinExistence type="predicted"/>
<dbReference type="GO" id="GO:0016020">
    <property type="term" value="C:membrane"/>
    <property type="evidence" value="ECO:0007669"/>
    <property type="project" value="InterPro"/>
</dbReference>
<accession>F3CGT0</accession>
<comment type="caution">
    <text evidence="1">The sequence shown here is derived from an EMBL/GenBank/DDBJ whole genome shotgun (WGS) entry which is preliminary data.</text>
</comment>
<dbReference type="AlphaFoldDB" id="F3CGT0"/>
<organism evidence="1 2">
    <name type="scientific">Pseudomonas savastanoi pv. glycinea str. race 4</name>
    <dbReference type="NCBI Taxonomy" id="875330"/>
    <lineage>
        <taxon>Bacteria</taxon>
        <taxon>Pseudomonadati</taxon>
        <taxon>Pseudomonadota</taxon>
        <taxon>Gammaproteobacteria</taxon>
        <taxon>Pseudomonadales</taxon>
        <taxon>Pseudomonadaceae</taxon>
        <taxon>Pseudomonas</taxon>
    </lineage>
</organism>
<feature type="non-terminal residue" evidence="1">
    <location>
        <position position="55"/>
    </location>
</feature>
<name>F3CGT0_PSESG</name>
<dbReference type="Pfam" id="PF02534">
    <property type="entry name" value="T4SS-DNA_transf"/>
    <property type="match status" value="1"/>
</dbReference>
<evidence type="ECO:0000313" key="2">
    <source>
        <dbReference type="Proteomes" id="UP000005466"/>
    </source>
</evidence>
<protein>
    <submittedName>
        <fullName evidence="1">Conjugal transfer protein</fullName>
    </submittedName>
</protein>
<dbReference type="HOGENOM" id="CLU_3037184_0_0_6"/>
<evidence type="ECO:0000313" key="1">
    <source>
        <dbReference type="EMBL" id="EGH18472.1"/>
    </source>
</evidence>
<reference evidence="1 2" key="1">
    <citation type="journal article" date="2011" name="PLoS Pathog.">
        <title>Dynamic evolution of pathogenicity revealed by sequencing and comparative genomics of 19 Pseudomonas syringae isolates.</title>
        <authorList>
            <person name="Baltrus D.A."/>
            <person name="Nishimura M.T."/>
            <person name="Romanchuk A."/>
            <person name="Chang J.H."/>
            <person name="Mukhtar M.S."/>
            <person name="Cherkis K."/>
            <person name="Roach J."/>
            <person name="Grant S.R."/>
            <person name="Jones C.D."/>
            <person name="Dangl J.L."/>
        </authorList>
    </citation>
    <scope>NUCLEOTIDE SEQUENCE [LARGE SCALE GENOMIC DNA]</scope>
    <source>
        <strain evidence="2">race 4</strain>
    </source>
</reference>
<sequence length="55" mass="6403">MDIVRDVLSVYAEKTVAWAVSDDDIDFAKMREEKTTVYFSVTERNLKKYGPLMNL</sequence>
<gene>
    <name evidence="1" type="ORF">Pgy4_36505</name>
</gene>
<dbReference type="InterPro" id="IPR003688">
    <property type="entry name" value="TraG/VirD4"/>
</dbReference>